<reference evidence="1" key="1">
    <citation type="submission" date="2021-03" db="EMBL/GenBank/DDBJ databases">
        <title>Genomic Encyclopedia of Type Strains, Phase IV (KMG-IV): sequencing the most valuable type-strain genomes for metagenomic binning, comparative biology and taxonomic classification.</title>
        <authorList>
            <person name="Goeker M."/>
        </authorList>
    </citation>
    <scope>NUCLEOTIDE SEQUENCE</scope>
    <source>
        <strain evidence="1">DSM 107338</strain>
    </source>
</reference>
<dbReference type="AlphaFoldDB" id="A0A9X1C9V4"/>
<proteinExistence type="predicted"/>
<dbReference type="Proteomes" id="UP001138793">
    <property type="component" value="Unassembled WGS sequence"/>
</dbReference>
<evidence type="ECO:0000313" key="2">
    <source>
        <dbReference type="Proteomes" id="UP001138793"/>
    </source>
</evidence>
<name>A0A9X1C9V4_9BACI</name>
<evidence type="ECO:0000313" key="1">
    <source>
        <dbReference type="EMBL" id="MBP2075804.1"/>
    </source>
</evidence>
<dbReference type="EMBL" id="JAGGMB010000001">
    <property type="protein sequence ID" value="MBP2075804.1"/>
    <property type="molecule type" value="Genomic_DNA"/>
</dbReference>
<organism evidence="1 2">
    <name type="scientific">Oceanobacillus polygoni</name>
    <dbReference type="NCBI Taxonomy" id="1235259"/>
    <lineage>
        <taxon>Bacteria</taxon>
        <taxon>Bacillati</taxon>
        <taxon>Bacillota</taxon>
        <taxon>Bacilli</taxon>
        <taxon>Bacillales</taxon>
        <taxon>Bacillaceae</taxon>
        <taxon>Oceanobacillus</taxon>
    </lineage>
</organism>
<sequence>MKKKPTKTEEANIKLNKAFYGEEQKEQNFDTLINNNNIALVLNDSTNDDKDNEDM</sequence>
<comment type="caution">
    <text evidence="1">The sequence shown here is derived from an EMBL/GenBank/DDBJ whole genome shotgun (WGS) entry which is preliminary data.</text>
</comment>
<dbReference type="RefSeq" id="WP_187773665.1">
    <property type="nucleotide sequence ID" value="NZ_JAGGMB010000001.1"/>
</dbReference>
<keyword evidence="2" id="KW-1185">Reference proteome</keyword>
<protein>
    <submittedName>
        <fullName evidence="1">Uncharacterized protein</fullName>
    </submittedName>
</protein>
<gene>
    <name evidence="1" type="ORF">J2Z64_000015</name>
</gene>
<accession>A0A9X1C9V4</accession>